<dbReference type="AlphaFoldDB" id="I3WBZ3"/>
<accession>I3WBZ3</accession>
<name>I3WBZ3_THESW</name>
<evidence type="ECO:0000313" key="2">
    <source>
        <dbReference type="Proteomes" id="UP000006178"/>
    </source>
</evidence>
<sequence length="66" mass="7863">MVTIKSKDFIECNFNKQEVDCILESLDSYYKKLIEDFLKATDIKQKEDINKKLYIIEDLINEICLI</sequence>
<reference evidence="1 2" key="1">
    <citation type="journal article" date="2014" name="Appl. Environ. Microbiol.">
        <title>Profile of Secreted Hydrolases, Associated Proteins, and SlpA in Thermoanaerobacterium saccharolyticum during the Degradation of Hemicellulose.</title>
        <authorList>
            <person name="Currie D.H."/>
            <person name="Guss A.M."/>
            <person name="Herring C.D."/>
            <person name="Giannone R.J."/>
            <person name="Johnson C.M."/>
            <person name="Lankford P.K."/>
            <person name="Brown S.D."/>
            <person name="Hettich R.L."/>
            <person name="Lynd L.R."/>
        </authorList>
    </citation>
    <scope>NUCLEOTIDE SEQUENCE [LARGE SCALE GENOMIC DNA]</scope>
    <source>
        <strain evidence="2">DSM 8691 / JW/SL-YS485</strain>
    </source>
</reference>
<dbReference type="EMBL" id="CP003185">
    <property type="protein sequence ID" value="AFK94344.1"/>
    <property type="molecule type" value="Genomic_DNA"/>
</dbReference>
<dbReference type="Proteomes" id="UP000006178">
    <property type="component" value="Plasmid pMU3262"/>
</dbReference>
<evidence type="ECO:0000313" key="1">
    <source>
        <dbReference type="EMBL" id="AFK94344.1"/>
    </source>
</evidence>
<protein>
    <submittedName>
        <fullName evidence="1">Uncharacterized protein</fullName>
    </submittedName>
</protein>
<organism evidence="1 2">
    <name type="scientific">Thermoanaerobacterium saccharolyticum (strain DSM 8691 / JW/SL-YS485)</name>
    <dbReference type="NCBI Taxonomy" id="1094508"/>
    <lineage>
        <taxon>Bacteria</taxon>
        <taxon>Bacillati</taxon>
        <taxon>Bacillota</taxon>
        <taxon>Clostridia</taxon>
        <taxon>Thermoanaerobacterales</taxon>
        <taxon>Thermoanaerobacteraceae</taxon>
        <taxon>Thermoanaerobacterium</taxon>
    </lineage>
</organism>
<dbReference type="BioCyc" id="TSAC1094508:GLMA-2843-MONOMER"/>
<dbReference type="RefSeq" id="WP_014759615.1">
    <property type="nucleotide sequence ID" value="NC_017998.1"/>
</dbReference>
<gene>
    <name evidence="1" type="ordered locus">Tsac_2797</name>
</gene>
<dbReference type="KEGG" id="tsh:Tsac_2797"/>
<keyword evidence="1" id="KW-0614">Plasmid</keyword>
<proteinExistence type="predicted"/>
<geneLocation type="plasmid" evidence="1 2">
    <name>pMU3262</name>
</geneLocation>
<keyword evidence="2" id="KW-1185">Reference proteome</keyword>
<dbReference type="PATRIC" id="fig|1094508.3.peg.2826"/>